<reference evidence="2" key="1">
    <citation type="submission" date="2017-09" db="EMBL/GenBank/DDBJ databases">
        <authorList>
            <person name="Ehlers B."/>
            <person name="Leendertz F.H."/>
        </authorList>
    </citation>
    <scope>NUCLEOTIDE SEQUENCE [LARGE SCALE GENOMIC DNA]</scope>
</reference>
<dbReference type="EMBL" id="MG009575">
    <property type="protein sequence ID" value="ATN94051.1"/>
    <property type="molecule type" value="Genomic_DNA"/>
</dbReference>
<dbReference type="RefSeq" id="YP_010013578.1">
    <property type="nucleotide sequence ID" value="NC_053512.1"/>
</dbReference>
<dbReference type="GeneID" id="63210192"/>
<dbReference type="Proteomes" id="UP000229090">
    <property type="component" value="Segment"/>
</dbReference>
<sequence>MKQRWGVKYPRSGIHECPFGMSQTEQIWALAWMYGVDAEVVTDYGDGIWRTICK</sequence>
<protein>
    <submittedName>
        <fullName evidence="1">Uncharacterized protein</fullName>
    </submittedName>
</protein>
<dbReference type="KEGG" id="vg:63210192"/>
<accession>A0A2D1GQ36</accession>
<keyword evidence="2" id="KW-1185">Reference proteome</keyword>
<name>A0A2D1GQ36_9CAUD</name>
<evidence type="ECO:0000313" key="2">
    <source>
        <dbReference type="Proteomes" id="UP000229090"/>
    </source>
</evidence>
<gene>
    <name evidence="1" type="primary">89</name>
    <name evidence="1" type="ORF">SEA_KUMAO_89</name>
</gene>
<proteinExistence type="predicted"/>
<organism evidence="1 2">
    <name type="scientific">Mycobacterium phage Kumao</name>
    <dbReference type="NCBI Taxonomy" id="2041344"/>
    <lineage>
        <taxon>Viruses</taxon>
        <taxon>Duplodnaviria</taxon>
        <taxon>Heunggongvirae</taxon>
        <taxon>Uroviricota</taxon>
        <taxon>Caudoviricetes</taxon>
        <taxon>Vilmaviridae</taxon>
        <taxon>Kumaovirus</taxon>
        <taxon>Kumaovirus kumao</taxon>
    </lineage>
</organism>
<evidence type="ECO:0000313" key="1">
    <source>
        <dbReference type="EMBL" id="ATN94051.1"/>
    </source>
</evidence>